<sequence length="112" mass="12720">MILSLGAAIDPHIKFQLLHHCFNRINSLSSQEKVTKVKKKLYCLFDEYAELKSQHNPSNSNPRLHSASWNSSKVNAIGTIVIPDELKNLDFQFENESSKSSLDIYLDAQCLI</sequence>
<gene>
    <name evidence="1" type="ORF">PIB30_009239</name>
</gene>
<proteinExistence type="predicted"/>
<reference evidence="1 2" key="1">
    <citation type="journal article" date="2023" name="Plants (Basel)">
        <title>Bridging the Gap: Combining Genomics and Transcriptomics Approaches to Understand Stylosanthes scabra, an Orphan Legume from the Brazilian Caatinga.</title>
        <authorList>
            <person name="Ferreira-Neto J.R.C."/>
            <person name="da Silva M.D."/>
            <person name="Binneck E."/>
            <person name="de Melo N.F."/>
            <person name="da Silva R.H."/>
            <person name="de Melo A.L.T.M."/>
            <person name="Pandolfi V."/>
            <person name="Bustamante F.O."/>
            <person name="Brasileiro-Vidal A.C."/>
            <person name="Benko-Iseppon A.M."/>
        </authorList>
    </citation>
    <scope>NUCLEOTIDE SEQUENCE [LARGE SCALE GENOMIC DNA]</scope>
    <source>
        <tissue evidence="1">Leaves</tissue>
    </source>
</reference>
<accession>A0ABU6Q674</accession>
<dbReference type="EMBL" id="JASCZI010000021">
    <property type="protein sequence ID" value="MED6106939.1"/>
    <property type="molecule type" value="Genomic_DNA"/>
</dbReference>
<name>A0ABU6Q674_9FABA</name>
<evidence type="ECO:0008006" key="3">
    <source>
        <dbReference type="Google" id="ProtNLM"/>
    </source>
</evidence>
<keyword evidence="2" id="KW-1185">Reference proteome</keyword>
<organism evidence="1 2">
    <name type="scientific">Stylosanthes scabra</name>
    <dbReference type="NCBI Taxonomy" id="79078"/>
    <lineage>
        <taxon>Eukaryota</taxon>
        <taxon>Viridiplantae</taxon>
        <taxon>Streptophyta</taxon>
        <taxon>Embryophyta</taxon>
        <taxon>Tracheophyta</taxon>
        <taxon>Spermatophyta</taxon>
        <taxon>Magnoliopsida</taxon>
        <taxon>eudicotyledons</taxon>
        <taxon>Gunneridae</taxon>
        <taxon>Pentapetalae</taxon>
        <taxon>rosids</taxon>
        <taxon>fabids</taxon>
        <taxon>Fabales</taxon>
        <taxon>Fabaceae</taxon>
        <taxon>Papilionoideae</taxon>
        <taxon>50 kb inversion clade</taxon>
        <taxon>dalbergioids sensu lato</taxon>
        <taxon>Dalbergieae</taxon>
        <taxon>Pterocarpus clade</taxon>
        <taxon>Stylosanthes</taxon>
    </lineage>
</organism>
<evidence type="ECO:0000313" key="1">
    <source>
        <dbReference type="EMBL" id="MED6106939.1"/>
    </source>
</evidence>
<comment type="caution">
    <text evidence="1">The sequence shown here is derived from an EMBL/GenBank/DDBJ whole genome shotgun (WGS) entry which is preliminary data.</text>
</comment>
<evidence type="ECO:0000313" key="2">
    <source>
        <dbReference type="Proteomes" id="UP001341840"/>
    </source>
</evidence>
<protein>
    <recommendedName>
        <fullName evidence="3">hAT-like transposase RNase-H fold domain-containing protein</fullName>
    </recommendedName>
</protein>
<dbReference type="Proteomes" id="UP001341840">
    <property type="component" value="Unassembled WGS sequence"/>
</dbReference>